<evidence type="ECO:0000256" key="6">
    <source>
        <dbReference type="ARBA" id="ARBA00022989"/>
    </source>
</evidence>
<keyword evidence="5" id="KW-0732">Signal</keyword>
<comment type="caution">
    <text evidence="20">The sequence shown here is derived from an EMBL/GenBank/DDBJ whole genome shotgun (WGS) entry which is preliminary data.</text>
</comment>
<evidence type="ECO:0000256" key="11">
    <source>
        <dbReference type="ARBA" id="ARBA00023170"/>
    </source>
</evidence>
<evidence type="ECO:0000256" key="15">
    <source>
        <dbReference type="ARBA" id="ARBA00023273"/>
    </source>
</evidence>
<keyword evidence="3" id="KW-1003">Cell membrane</keyword>
<dbReference type="EMBL" id="CAJNOM010000863">
    <property type="protein sequence ID" value="CAF1572854.1"/>
    <property type="molecule type" value="Genomic_DNA"/>
</dbReference>
<evidence type="ECO:0000256" key="4">
    <source>
        <dbReference type="ARBA" id="ARBA00022692"/>
    </source>
</evidence>
<keyword evidence="12" id="KW-0325">Glycoprotein</keyword>
<evidence type="ECO:0000256" key="14">
    <source>
        <dbReference type="ARBA" id="ARBA00023257"/>
    </source>
</evidence>
<keyword evidence="21" id="KW-1185">Reference proteome</keyword>
<evidence type="ECO:0000256" key="17">
    <source>
        <dbReference type="SAM" id="MobiDB-lite"/>
    </source>
</evidence>
<dbReference type="GO" id="GO:0043005">
    <property type="term" value="C:neuron projection"/>
    <property type="evidence" value="ECO:0007669"/>
    <property type="project" value="UniProtKB-SubCell"/>
</dbReference>
<feature type="transmembrane region" description="Helical" evidence="18">
    <location>
        <begin position="392"/>
        <end position="416"/>
    </location>
</feature>
<dbReference type="PROSITE" id="PS50259">
    <property type="entry name" value="G_PROTEIN_RECEP_F3_4"/>
    <property type="match status" value="1"/>
</dbReference>
<feature type="compositionally biased region" description="Basic residues" evidence="17">
    <location>
        <begin position="728"/>
        <end position="740"/>
    </location>
</feature>
<evidence type="ECO:0000313" key="21">
    <source>
        <dbReference type="Proteomes" id="UP000663832"/>
    </source>
</evidence>
<comment type="subcellular location">
    <subcellularLocation>
        <location evidence="1">Cell projection</location>
        <location evidence="1">Neuron projection</location>
    </subcellularLocation>
    <subcellularLocation>
        <location evidence="16">Postsynaptic cell membrane</location>
        <topology evidence="16">Multi-pass membrane protein</topology>
    </subcellularLocation>
</comment>
<evidence type="ECO:0000256" key="18">
    <source>
        <dbReference type="SAM" id="Phobius"/>
    </source>
</evidence>
<keyword evidence="9 18" id="KW-0472">Membrane</keyword>
<evidence type="ECO:0000256" key="9">
    <source>
        <dbReference type="ARBA" id="ARBA00023136"/>
    </source>
</evidence>
<evidence type="ECO:0000259" key="19">
    <source>
        <dbReference type="PROSITE" id="PS50259"/>
    </source>
</evidence>
<reference evidence="20" key="1">
    <citation type="submission" date="2021-02" db="EMBL/GenBank/DDBJ databases">
        <authorList>
            <person name="Nowell W R."/>
        </authorList>
    </citation>
    <scope>NUCLEOTIDE SEQUENCE</scope>
</reference>
<keyword evidence="14" id="KW-0628">Postsynaptic cell membrane</keyword>
<dbReference type="PANTHER" id="PTHR32546:SF26">
    <property type="entry name" value="SMOG, ISOFORM D"/>
    <property type="match status" value="1"/>
</dbReference>
<dbReference type="PANTHER" id="PTHR32546">
    <property type="entry name" value="G-PROTEIN COUPLED RECEPTOR 158-RELATED"/>
    <property type="match status" value="1"/>
</dbReference>
<evidence type="ECO:0000256" key="8">
    <source>
        <dbReference type="ARBA" id="ARBA00023040"/>
    </source>
</evidence>
<keyword evidence="7" id="KW-0770">Synapse</keyword>
<feature type="transmembrane region" description="Helical" evidence="18">
    <location>
        <begin position="623"/>
        <end position="645"/>
    </location>
</feature>
<feature type="transmembrane region" description="Helical" evidence="18">
    <location>
        <begin position="502"/>
        <end position="523"/>
    </location>
</feature>
<feature type="domain" description="G-protein coupled receptors family 3 profile" evidence="19">
    <location>
        <begin position="393"/>
        <end position="654"/>
    </location>
</feature>
<name>A0A815YMJ1_9BILA</name>
<evidence type="ECO:0000256" key="2">
    <source>
        <dbReference type="ARBA" id="ARBA00007242"/>
    </source>
</evidence>
<keyword evidence="6 18" id="KW-1133">Transmembrane helix</keyword>
<evidence type="ECO:0000256" key="1">
    <source>
        <dbReference type="ARBA" id="ARBA00004487"/>
    </source>
</evidence>
<feature type="transmembrane region" description="Helical" evidence="18">
    <location>
        <begin position="42"/>
        <end position="67"/>
    </location>
</feature>
<feature type="transmembrane region" description="Helical" evidence="18">
    <location>
        <begin position="561"/>
        <end position="581"/>
    </location>
</feature>
<feature type="transmembrane region" description="Helical" evidence="18">
    <location>
        <begin position="428"/>
        <end position="448"/>
    </location>
</feature>
<feature type="compositionally biased region" description="Polar residues" evidence="17">
    <location>
        <begin position="782"/>
        <end position="797"/>
    </location>
</feature>
<feature type="compositionally biased region" description="Low complexity" evidence="17">
    <location>
        <begin position="10"/>
        <end position="22"/>
    </location>
</feature>
<gene>
    <name evidence="20" type="ORF">QVE165_LOCUS49042</name>
</gene>
<evidence type="ECO:0000256" key="10">
    <source>
        <dbReference type="ARBA" id="ARBA00023157"/>
    </source>
</evidence>
<evidence type="ECO:0000256" key="3">
    <source>
        <dbReference type="ARBA" id="ARBA00022475"/>
    </source>
</evidence>
<feature type="compositionally biased region" description="Basic and acidic residues" evidence="17">
    <location>
        <begin position="769"/>
        <end position="781"/>
    </location>
</feature>
<dbReference type="AlphaFoldDB" id="A0A815YMJ1"/>
<keyword evidence="15" id="KW-0966">Cell projection</keyword>
<evidence type="ECO:0000256" key="12">
    <source>
        <dbReference type="ARBA" id="ARBA00023180"/>
    </source>
</evidence>
<protein>
    <recommendedName>
        <fullName evidence="19">G-protein coupled receptors family 3 profile domain-containing protein</fullName>
    </recommendedName>
</protein>
<feature type="transmembrane region" description="Helical" evidence="18">
    <location>
        <begin position="593"/>
        <end position="611"/>
    </location>
</feature>
<accession>A0A815YMJ1</accession>
<keyword evidence="4 18" id="KW-0812">Transmembrane</keyword>
<keyword evidence="11" id="KW-0675">Receptor</keyword>
<proteinExistence type="inferred from homology"/>
<evidence type="ECO:0000256" key="7">
    <source>
        <dbReference type="ARBA" id="ARBA00023018"/>
    </source>
</evidence>
<keyword evidence="10" id="KW-1015">Disulfide bond</keyword>
<sequence length="831" mass="95433">MKQKEYYYFSSSPSSSSSSSSYIQVRNNNNNMLNSKSKQSSFFHFISIYFYLILFIIIFLISFFIFFHTKTSHISLNHRLKRQISNINDKQHDIDMLRRLLNRTSSSVLSDCTINMASDGIYPIPLENAVSLPIIRLIEKSFESELTSLKLLAGQIRMKINQTANYFADHTLEKFGHKFSIYMRVLLISYIRINEIDIRTLTNDNGGSDVIKYSRINKSISDIIDIDAISENIVKQDIILQSFTMSNVRETFKQDAKRISSTNGWWLGPVLCEKNQNEAFIIANILSLTNDYFLISYFNISTVDINQCDNNDLPFSGTHKCPHDMQCIHQDGQGFQLGAYKCLCKGPYDNMTTTIYGKDLEWNDTVKDDPTFQPNSRCQCNPQLCLVTYNNVLRTIIIIIQSIFIVFVALLAAVVFQKRKIKIIKHSMWILLELVLFGGALLYASVIVDSLGPHGIVCLIMPWLRELGFTIVYGTLILRIYKMLAEFQSRKAHCVQVKEKDILRILFFISISIIGYLLGWTFVNIDHANENLPLNQYLLGHGFTFRRKSYFQTCRPRSWDYLIQMAEFIFLCVGIRFIYSTRTAPCEYHERKLITIVVVCEMLFSTLLHVIKDCLWASIDPDTFLILSFFRCHFTVTCMIVFIFCTKLCFMFRPINEEYTTRDRFRSLPDGVEPGELVAKLQSNGDIEFGELNIRDMDSEEIRAELKRLYTSLHVLKTKTMRKDNPHLTKRHGQRRKNRRFSMQAFRPHGGASTSGVGGTISNILGGATDKHELDPTKTPEDSTGSHNETTHLGTMSIYRTSIDDGDEVRGRAFSDAAVPSTGIGQRVTFK</sequence>
<keyword evidence="13" id="KW-0807">Transducer</keyword>
<feature type="region of interest" description="Disordered" evidence="17">
    <location>
        <begin position="1"/>
        <end position="22"/>
    </location>
</feature>
<comment type="similarity">
    <text evidence="2">Belongs to the G-protein coupled receptor 3 family.</text>
</comment>
<dbReference type="InterPro" id="IPR054714">
    <property type="entry name" value="GPR158_179_extracellular"/>
</dbReference>
<dbReference type="InterPro" id="IPR043458">
    <property type="entry name" value="GPR158/179"/>
</dbReference>
<feature type="compositionally biased region" description="Polar residues" evidence="17">
    <location>
        <begin position="752"/>
        <end position="763"/>
    </location>
</feature>
<organism evidence="20 21">
    <name type="scientific">Adineta steineri</name>
    <dbReference type="NCBI Taxonomy" id="433720"/>
    <lineage>
        <taxon>Eukaryota</taxon>
        <taxon>Metazoa</taxon>
        <taxon>Spiralia</taxon>
        <taxon>Gnathifera</taxon>
        <taxon>Rotifera</taxon>
        <taxon>Eurotatoria</taxon>
        <taxon>Bdelloidea</taxon>
        <taxon>Adinetida</taxon>
        <taxon>Adinetidae</taxon>
        <taxon>Adineta</taxon>
    </lineage>
</organism>
<evidence type="ECO:0000256" key="13">
    <source>
        <dbReference type="ARBA" id="ARBA00023224"/>
    </source>
</evidence>
<feature type="region of interest" description="Disordered" evidence="17">
    <location>
        <begin position="725"/>
        <end position="797"/>
    </location>
</feature>
<evidence type="ECO:0000256" key="5">
    <source>
        <dbReference type="ARBA" id="ARBA00022729"/>
    </source>
</evidence>
<dbReference type="Pfam" id="PF00003">
    <property type="entry name" value="7tm_3"/>
    <property type="match status" value="1"/>
</dbReference>
<keyword evidence="8" id="KW-0297">G-protein coupled receptor</keyword>
<dbReference type="InterPro" id="IPR017978">
    <property type="entry name" value="GPCR_3_C"/>
</dbReference>
<feature type="transmembrane region" description="Helical" evidence="18">
    <location>
        <begin position="460"/>
        <end position="481"/>
    </location>
</feature>
<dbReference type="Proteomes" id="UP000663832">
    <property type="component" value="Unassembled WGS sequence"/>
</dbReference>
<dbReference type="GO" id="GO:0004930">
    <property type="term" value="F:G protein-coupled receptor activity"/>
    <property type="evidence" value="ECO:0007669"/>
    <property type="project" value="UniProtKB-KW"/>
</dbReference>
<evidence type="ECO:0000256" key="16">
    <source>
        <dbReference type="ARBA" id="ARBA00034104"/>
    </source>
</evidence>
<dbReference type="OrthoDB" id="5823771at2759"/>
<dbReference type="Pfam" id="PF22572">
    <property type="entry name" value="GPR158_179_EC"/>
    <property type="match status" value="1"/>
</dbReference>
<evidence type="ECO:0000313" key="20">
    <source>
        <dbReference type="EMBL" id="CAF1572854.1"/>
    </source>
</evidence>
<dbReference type="GO" id="GO:0045211">
    <property type="term" value="C:postsynaptic membrane"/>
    <property type="evidence" value="ECO:0007669"/>
    <property type="project" value="UniProtKB-SubCell"/>
</dbReference>